<comment type="subcellular location">
    <subcellularLocation>
        <location evidence="1">Cell envelope</location>
    </subcellularLocation>
</comment>
<reference evidence="4 5" key="1">
    <citation type="submission" date="2020-11" db="EMBL/GenBank/DDBJ databases">
        <title>Streptomyces spirodelae sp. nov., isolated from duckweed.</title>
        <authorList>
            <person name="Saimee Y."/>
            <person name="Duangmal K."/>
        </authorList>
    </citation>
    <scope>NUCLEOTIDE SEQUENCE [LARGE SCALE GENOMIC DNA]</scope>
    <source>
        <strain evidence="4 5">S16-07</strain>
    </source>
</reference>
<dbReference type="InterPro" id="IPR002477">
    <property type="entry name" value="Peptidoglycan-bd-like"/>
</dbReference>
<feature type="domain" description="Peptidoglycan binding-like" evidence="3">
    <location>
        <begin position="110"/>
        <end position="161"/>
    </location>
</feature>
<dbReference type="InterPro" id="IPR036365">
    <property type="entry name" value="PGBD-like_sf"/>
</dbReference>
<dbReference type="Proteomes" id="UP001519064">
    <property type="component" value="Unassembled WGS sequence"/>
</dbReference>
<dbReference type="Pfam" id="PF01471">
    <property type="entry name" value="PG_binding_1"/>
    <property type="match status" value="1"/>
</dbReference>
<dbReference type="Gene3D" id="2.40.420.20">
    <property type="match status" value="1"/>
</dbReference>
<dbReference type="InterPro" id="IPR036366">
    <property type="entry name" value="PGBDSf"/>
</dbReference>
<organism evidence="4 5">
    <name type="scientific">Streptomyces oryzae</name>
    <dbReference type="NCBI Taxonomy" id="1434886"/>
    <lineage>
        <taxon>Bacteria</taxon>
        <taxon>Bacillati</taxon>
        <taxon>Actinomycetota</taxon>
        <taxon>Actinomycetes</taxon>
        <taxon>Kitasatosporales</taxon>
        <taxon>Streptomycetaceae</taxon>
        <taxon>Streptomyces</taxon>
    </lineage>
</organism>
<proteinExistence type="predicted"/>
<dbReference type="EMBL" id="JADKMA010000050">
    <property type="protein sequence ID" value="MBO8192445.1"/>
    <property type="molecule type" value="Genomic_DNA"/>
</dbReference>
<evidence type="ECO:0000313" key="5">
    <source>
        <dbReference type="Proteomes" id="UP001519064"/>
    </source>
</evidence>
<evidence type="ECO:0000259" key="3">
    <source>
        <dbReference type="Pfam" id="PF01471"/>
    </source>
</evidence>
<evidence type="ECO:0000256" key="2">
    <source>
        <dbReference type="ARBA" id="ARBA00023054"/>
    </source>
</evidence>
<sequence length="339" mass="34877">MLVVAVAGAATAALTLQKDGASTDHAEETATATAPVTRGDVVETESVDGKLTYAGEQSISATANGVVTWVPSEGTTITRGKSLFKIDNKPVTLMYGSLPLYRTLKEGVKGADVKALETNLKVLGYGDALTVDKEFTSTTADAVKEWQQDVGLKETGTVDASQVVFESGPLRVSEVAVDKGGRVGVGAKALTVTGTEPTVHVDLDPAKQNTAKKGATVGVTLPDGKEVKGKITLVGKVAKAGKEKGKSTIDVDIKLSTKKSGSIDQAPVTVKLESERAKDVLSVPIEALLALREGGFGVEVVKGTRKDVVPVKTGTYGGGRVEISGSGISEGTKVGVPSS</sequence>
<evidence type="ECO:0000256" key="1">
    <source>
        <dbReference type="ARBA" id="ARBA00004196"/>
    </source>
</evidence>
<comment type="caution">
    <text evidence="4">The sequence shown here is derived from an EMBL/GenBank/DDBJ whole genome shotgun (WGS) entry which is preliminary data.</text>
</comment>
<dbReference type="SUPFAM" id="SSF47090">
    <property type="entry name" value="PGBD-like"/>
    <property type="match status" value="1"/>
</dbReference>
<evidence type="ECO:0000313" key="4">
    <source>
        <dbReference type="EMBL" id="MBO8192445.1"/>
    </source>
</evidence>
<name>A0ABS3XAR4_9ACTN</name>
<dbReference type="Gene3D" id="1.10.101.10">
    <property type="entry name" value="PGBD-like superfamily/PGBD"/>
    <property type="match status" value="1"/>
</dbReference>
<dbReference type="InterPro" id="IPR050465">
    <property type="entry name" value="UPF0194_transport"/>
</dbReference>
<protein>
    <submittedName>
        <fullName evidence="4">Peptidoglycan-binding protein</fullName>
    </submittedName>
</protein>
<accession>A0ABS3XAR4</accession>
<keyword evidence="2" id="KW-0175">Coiled coil</keyword>
<gene>
    <name evidence="4" type="ORF">ITI46_12320</name>
</gene>
<dbReference type="PANTHER" id="PTHR32347">
    <property type="entry name" value="EFFLUX SYSTEM COMPONENT YKNX-RELATED"/>
    <property type="match status" value="1"/>
</dbReference>
<keyword evidence="5" id="KW-1185">Reference proteome</keyword>